<dbReference type="PANTHER" id="PTHR42933:SF3">
    <property type="entry name" value="TYPE I RESTRICTION ENZYME MJAVIII METHYLASE SUBUNIT"/>
    <property type="match status" value="1"/>
</dbReference>
<dbReference type="EC" id="2.1.1.72" evidence="2"/>
<sequence>MLQNNATLKSHINSLWNTFWSGGISNPLTAIEQITYLLFMKRLDDMDSKRIRDAEWTGEAYESRFSGTYIPYVDETKFEFDKKKAGTFWEHEVDQLREALEEAKKPRSKEELRWSFFKYMPADKMLEHIRYNVFPFLKLLNGSVSPFTQHMANAVFIIEKPSLLVEAIKKIEEIFLEIEKDANEGGHSFQDIQGDVYEMLLSEIATAGKNGQFRTPRHIIKLIADLVEPKLGKRVADPACGTGGFLLGAYQYVLTNLVRQKDPSKLVKDNDGFERGTLSAVLTEDVKKILEDSFYGYDIDITMVRLGLMNLMMHGIDNPHINYKDTLSKSYNEEAQFDIVLANPPFTGSIDKGDINESLKLQTTKTELLFVERIYTMLKMGGVAAIIVPQGVLFGAGKAFVQLREKLVKEADLNAVITMPSGVFKPYAGVSTSILIFTKGGVTENTWFYEMKDDGYELNDRRTEKFKNGGVRDYGDLQDIVAKYRKRNPETDTDRTAQYFFVPKKEIEENNFDLSMSKYRDQVFDEINYIEPVLIFEELEKLEENIQVELKALKDMIV</sequence>
<keyword evidence="5" id="KW-0949">S-adenosyl-L-methionine</keyword>
<dbReference type="GO" id="GO:0009007">
    <property type="term" value="F:site-specific DNA-methyltransferase (adenine-specific) activity"/>
    <property type="evidence" value="ECO:0007669"/>
    <property type="project" value="UniProtKB-EC"/>
</dbReference>
<comment type="similarity">
    <text evidence="1">Belongs to the N(4)/N(6)-methyltransferase family.</text>
</comment>
<protein>
    <recommendedName>
        <fullName evidence="2">site-specific DNA-methyltransferase (adenine-specific)</fullName>
        <ecNumber evidence="2">2.1.1.72</ecNumber>
    </recommendedName>
</protein>
<evidence type="ECO:0000256" key="3">
    <source>
        <dbReference type="ARBA" id="ARBA00022603"/>
    </source>
</evidence>
<evidence type="ECO:0000256" key="2">
    <source>
        <dbReference type="ARBA" id="ARBA00011900"/>
    </source>
</evidence>
<dbReference type="PROSITE" id="PS00092">
    <property type="entry name" value="N6_MTASE"/>
    <property type="match status" value="1"/>
</dbReference>
<dbReference type="InterPro" id="IPR022749">
    <property type="entry name" value="D12N6_MeTrfase_N"/>
</dbReference>
<dbReference type="GO" id="GO:0003677">
    <property type="term" value="F:DNA binding"/>
    <property type="evidence" value="ECO:0007669"/>
    <property type="project" value="InterPro"/>
</dbReference>
<dbReference type="OrthoDB" id="9814572at2"/>
<dbReference type="PRINTS" id="PR00507">
    <property type="entry name" value="N12N6MTFRASE"/>
</dbReference>
<keyword evidence="11" id="KW-1185">Reference proteome</keyword>
<dbReference type="Pfam" id="PF12161">
    <property type="entry name" value="HsdM_N"/>
    <property type="match status" value="1"/>
</dbReference>
<name>A0A501W3Z3_9BACT</name>
<evidence type="ECO:0000256" key="7">
    <source>
        <dbReference type="ARBA" id="ARBA00047942"/>
    </source>
</evidence>
<keyword evidence="4 10" id="KW-0808">Transferase</keyword>
<dbReference type="InterPro" id="IPR051537">
    <property type="entry name" value="DNA_Adenine_Mtase"/>
</dbReference>
<evidence type="ECO:0000313" key="11">
    <source>
        <dbReference type="Proteomes" id="UP000316727"/>
    </source>
</evidence>
<dbReference type="SUPFAM" id="SSF53335">
    <property type="entry name" value="S-adenosyl-L-methionine-dependent methyltransferases"/>
    <property type="match status" value="1"/>
</dbReference>
<reference evidence="10 11" key="1">
    <citation type="submission" date="2019-06" db="EMBL/GenBank/DDBJ databases">
        <title>A novel bacterium of genus Pontibacter, isolated from marine sediment.</title>
        <authorList>
            <person name="Huang H."/>
            <person name="Mo K."/>
            <person name="Hu Y."/>
        </authorList>
    </citation>
    <scope>NUCLEOTIDE SEQUENCE [LARGE SCALE GENOMIC DNA]</scope>
    <source>
        <strain evidence="10 11">HB172049</strain>
    </source>
</reference>
<dbReference type="InterPro" id="IPR003356">
    <property type="entry name" value="DNA_methylase_A-5"/>
</dbReference>
<evidence type="ECO:0000259" key="9">
    <source>
        <dbReference type="Pfam" id="PF12161"/>
    </source>
</evidence>
<comment type="caution">
    <text evidence="10">The sequence shown here is derived from an EMBL/GenBank/DDBJ whole genome shotgun (WGS) entry which is preliminary data.</text>
</comment>
<dbReference type="Gene3D" id="3.40.50.150">
    <property type="entry name" value="Vaccinia Virus protein VP39"/>
    <property type="match status" value="1"/>
</dbReference>
<dbReference type="Pfam" id="PF02384">
    <property type="entry name" value="N6_Mtase"/>
    <property type="match status" value="1"/>
</dbReference>
<dbReference type="Proteomes" id="UP000316727">
    <property type="component" value="Unassembled WGS sequence"/>
</dbReference>
<dbReference type="GO" id="GO:0032259">
    <property type="term" value="P:methylation"/>
    <property type="evidence" value="ECO:0007669"/>
    <property type="project" value="UniProtKB-KW"/>
</dbReference>
<dbReference type="RefSeq" id="WP_140622291.1">
    <property type="nucleotide sequence ID" value="NZ_VFRQ01000007.1"/>
</dbReference>
<accession>A0A501W3Z3</accession>
<evidence type="ECO:0000259" key="8">
    <source>
        <dbReference type="Pfam" id="PF02384"/>
    </source>
</evidence>
<evidence type="ECO:0000256" key="1">
    <source>
        <dbReference type="ARBA" id="ARBA00006594"/>
    </source>
</evidence>
<organism evidence="10 11">
    <name type="scientific">Pontibacter mangrovi</name>
    <dbReference type="NCBI Taxonomy" id="2589816"/>
    <lineage>
        <taxon>Bacteria</taxon>
        <taxon>Pseudomonadati</taxon>
        <taxon>Bacteroidota</taxon>
        <taxon>Cytophagia</taxon>
        <taxon>Cytophagales</taxon>
        <taxon>Hymenobacteraceae</taxon>
        <taxon>Pontibacter</taxon>
    </lineage>
</organism>
<dbReference type="PANTHER" id="PTHR42933">
    <property type="entry name" value="SLR6095 PROTEIN"/>
    <property type="match status" value="1"/>
</dbReference>
<dbReference type="InterPro" id="IPR038333">
    <property type="entry name" value="T1MK-like_N_sf"/>
</dbReference>
<dbReference type="GO" id="GO:0008170">
    <property type="term" value="F:N-methyltransferase activity"/>
    <property type="evidence" value="ECO:0007669"/>
    <property type="project" value="InterPro"/>
</dbReference>
<gene>
    <name evidence="10" type="ORF">FJM65_14640</name>
</gene>
<feature type="domain" description="N6 adenine-specific DNA methyltransferase N-terminal" evidence="9">
    <location>
        <begin position="8"/>
        <end position="171"/>
    </location>
</feature>
<dbReference type="GO" id="GO:0009307">
    <property type="term" value="P:DNA restriction-modification system"/>
    <property type="evidence" value="ECO:0007669"/>
    <property type="project" value="UniProtKB-KW"/>
</dbReference>
<proteinExistence type="inferred from homology"/>
<evidence type="ECO:0000256" key="4">
    <source>
        <dbReference type="ARBA" id="ARBA00022679"/>
    </source>
</evidence>
<dbReference type="InterPro" id="IPR029063">
    <property type="entry name" value="SAM-dependent_MTases_sf"/>
</dbReference>
<keyword evidence="3 10" id="KW-0489">Methyltransferase</keyword>
<dbReference type="AlphaFoldDB" id="A0A501W3Z3"/>
<feature type="domain" description="DNA methylase adenine-specific" evidence="8">
    <location>
        <begin position="190"/>
        <end position="522"/>
    </location>
</feature>
<evidence type="ECO:0000256" key="6">
    <source>
        <dbReference type="ARBA" id="ARBA00022747"/>
    </source>
</evidence>
<evidence type="ECO:0000256" key="5">
    <source>
        <dbReference type="ARBA" id="ARBA00022691"/>
    </source>
</evidence>
<dbReference type="EMBL" id="VFRQ01000007">
    <property type="protein sequence ID" value="TPE43345.1"/>
    <property type="molecule type" value="Genomic_DNA"/>
</dbReference>
<dbReference type="Gene3D" id="1.20.1260.30">
    <property type="match status" value="1"/>
</dbReference>
<dbReference type="InterPro" id="IPR002052">
    <property type="entry name" value="DNA_methylase_N6_adenine_CS"/>
</dbReference>
<comment type="catalytic activity">
    <reaction evidence="7">
        <text>a 2'-deoxyadenosine in DNA + S-adenosyl-L-methionine = an N(6)-methyl-2'-deoxyadenosine in DNA + S-adenosyl-L-homocysteine + H(+)</text>
        <dbReference type="Rhea" id="RHEA:15197"/>
        <dbReference type="Rhea" id="RHEA-COMP:12418"/>
        <dbReference type="Rhea" id="RHEA-COMP:12419"/>
        <dbReference type="ChEBI" id="CHEBI:15378"/>
        <dbReference type="ChEBI" id="CHEBI:57856"/>
        <dbReference type="ChEBI" id="CHEBI:59789"/>
        <dbReference type="ChEBI" id="CHEBI:90615"/>
        <dbReference type="ChEBI" id="CHEBI:90616"/>
        <dbReference type="EC" id="2.1.1.72"/>
    </reaction>
</comment>
<keyword evidence="6" id="KW-0680">Restriction system</keyword>
<evidence type="ECO:0000313" key="10">
    <source>
        <dbReference type="EMBL" id="TPE43345.1"/>
    </source>
</evidence>